<proteinExistence type="predicted"/>
<comment type="caution">
    <text evidence="1">The sequence shown here is derived from an EMBL/GenBank/DDBJ whole genome shotgun (WGS) entry which is preliminary data.</text>
</comment>
<dbReference type="Pfam" id="PF06821">
    <property type="entry name" value="Ser_hydrolase"/>
    <property type="match status" value="1"/>
</dbReference>
<gene>
    <name evidence="1" type="ORF">JJB74_06910</name>
</gene>
<keyword evidence="2" id="KW-1185">Reference proteome</keyword>
<dbReference type="SUPFAM" id="SSF53474">
    <property type="entry name" value="alpha/beta-Hydrolases"/>
    <property type="match status" value="1"/>
</dbReference>
<dbReference type="EMBL" id="JAEPBG010000002">
    <property type="protein sequence ID" value="MBK4734328.1"/>
    <property type="molecule type" value="Genomic_DNA"/>
</dbReference>
<accession>A0A934SS96</accession>
<dbReference type="InterPro" id="IPR029058">
    <property type="entry name" value="AB_hydrolase_fold"/>
</dbReference>
<dbReference type="GO" id="GO:0016787">
    <property type="term" value="F:hydrolase activity"/>
    <property type="evidence" value="ECO:0007669"/>
    <property type="project" value="UniProtKB-KW"/>
</dbReference>
<evidence type="ECO:0000313" key="2">
    <source>
        <dbReference type="Proteomes" id="UP000622890"/>
    </source>
</evidence>
<keyword evidence="1" id="KW-0378">Hydrolase</keyword>
<protein>
    <submittedName>
        <fullName evidence="1">Serine hydrolase family protein</fullName>
    </submittedName>
</protein>
<evidence type="ECO:0000313" key="1">
    <source>
        <dbReference type="EMBL" id="MBK4734328.1"/>
    </source>
</evidence>
<reference evidence="1" key="1">
    <citation type="submission" date="2021-01" db="EMBL/GenBank/DDBJ databases">
        <title>Genome sequence of strain Noviherbaspirillum sp. DKR-6.</title>
        <authorList>
            <person name="Chaudhary D.K."/>
        </authorList>
    </citation>
    <scope>NUCLEOTIDE SEQUENCE</scope>
    <source>
        <strain evidence="1">DKR-6</strain>
    </source>
</reference>
<dbReference type="RefSeq" id="WP_200591081.1">
    <property type="nucleotide sequence ID" value="NZ_JAEPBG010000002.1"/>
</dbReference>
<name>A0A934SS96_9BURK</name>
<dbReference type="Proteomes" id="UP000622890">
    <property type="component" value="Unassembled WGS sequence"/>
</dbReference>
<dbReference type="Gene3D" id="3.40.50.1820">
    <property type="entry name" value="alpha/beta hydrolase"/>
    <property type="match status" value="1"/>
</dbReference>
<organism evidence="1 2">
    <name type="scientific">Noviherbaspirillum pedocola</name>
    <dbReference type="NCBI Taxonomy" id="2801341"/>
    <lineage>
        <taxon>Bacteria</taxon>
        <taxon>Pseudomonadati</taxon>
        <taxon>Pseudomonadota</taxon>
        <taxon>Betaproteobacteria</taxon>
        <taxon>Burkholderiales</taxon>
        <taxon>Oxalobacteraceae</taxon>
        <taxon>Noviherbaspirillum</taxon>
    </lineage>
</organism>
<dbReference type="AlphaFoldDB" id="A0A934SS96"/>
<dbReference type="InterPro" id="IPR010662">
    <property type="entry name" value="RBBP9/YdeN"/>
</dbReference>
<sequence>MFGTEHKRFRILMVPGLHDSGLQHWQTRWQQYEPRFERVEQEHWDVPDLLSWSARIGSTLRRSARGSVIVAHSFGCLAALHCAATSARNLHGLFLVAPADPERFGLGAALRSLRLERPATLVASRNDPWMDADAAAWWARQWGADFIDAGALGHINADSGIGDWPQGAALFEVLLARIPTPRCACNSQPDADGETRPAA</sequence>